<proteinExistence type="predicted"/>
<comment type="caution">
    <text evidence="1">The sequence shown here is derived from an EMBL/GenBank/DDBJ whole genome shotgun (WGS) entry which is preliminary data.</text>
</comment>
<dbReference type="AlphaFoldDB" id="A0A0F9G0Z6"/>
<reference evidence="1" key="1">
    <citation type="journal article" date="2015" name="Nature">
        <title>Complex archaea that bridge the gap between prokaryotes and eukaryotes.</title>
        <authorList>
            <person name="Spang A."/>
            <person name="Saw J.H."/>
            <person name="Jorgensen S.L."/>
            <person name="Zaremba-Niedzwiedzka K."/>
            <person name="Martijn J."/>
            <person name="Lind A.E."/>
            <person name="van Eijk R."/>
            <person name="Schleper C."/>
            <person name="Guy L."/>
            <person name="Ettema T.J."/>
        </authorList>
    </citation>
    <scope>NUCLEOTIDE SEQUENCE</scope>
</reference>
<dbReference type="EMBL" id="LAZR01030295">
    <property type="protein sequence ID" value="KKL57052.1"/>
    <property type="molecule type" value="Genomic_DNA"/>
</dbReference>
<sequence length="68" mass="7830">MSKGDDNVKRAFNQYICKFAQDLYGEDFECLEGSCPLCPDDCPQIMMEQAVCRAMDVIGNIVRDFRER</sequence>
<evidence type="ECO:0000313" key="1">
    <source>
        <dbReference type="EMBL" id="KKL57052.1"/>
    </source>
</evidence>
<gene>
    <name evidence="1" type="ORF">LCGC14_2239300</name>
</gene>
<protein>
    <submittedName>
        <fullName evidence="1">Uncharacterized protein</fullName>
    </submittedName>
</protein>
<accession>A0A0F9G0Z6</accession>
<organism evidence="1">
    <name type="scientific">marine sediment metagenome</name>
    <dbReference type="NCBI Taxonomy" id="412755"/>
    <lineage>
        <taxon>unclassified sequences</taxon>
        <taxon>metagenomes</taxon>
        <taxon>ecological metagenomes</taxon>
    </lineage>
</organism>
<name>A0A0F9G0Z6_9ZZZZ</name>